<reference evidence="7 8" key="1">
    <citation type="submission" date="2016-07" db="EMBL/GenBank/DDBJ databases">
        <title>Disparate Historic Effective Population Sizes Predicted by Modern Levels of Genome Diversity for the Scaled Quail (Callipepla squamata) and the Northern Bobwhite (Colinus virginianus): Inferences from First and Second Generation Draft Genome Assemblies for Sympatric New World Quail.</title>
        <authorList>
            <person name="Oldeschulte D.L."/>
            <person name="Halley Y.A."/>
            <person name="Bhattarai E.K."/>
            <person name="Brashear W.A."/>
            <person name="Hill J."/>
            <person name="Metz R.P."/>
            <person name="Johnson C.D."/>
            <person name="Rollins D."/>
            <person name="Peterson M.J."/>
            <person name="Bickhart D.M."/>
            <person name="Decker J.E."/>
            <person name="Seabury C.M."/>
        </authorList>
    </citation>
    <scope>NUCLEOTIDE SEQUENCE [LARGE SCALE GENOMIC DNA]</scope>
    <source>
        <strain evidence="7 8">Texas</strain>
        <tissue evidence="7">Leg muscle</tissue>
    </source>
</reference>
<evidence type="ECO:0000313" key="8">
    <source>
        <dbReference type="Proteomes" id="UP000198323"/>
    </source>
</evidence>
<organism evidence="7 8">
    <name type="scientific">Callipepla squamata</name>
    <name type="common">Scaled quail</name>
    <dbReference type="NCBI Taxonomy" id="9009"/>
    <lineage>
        <taxon>Eukaryota</taxon>
        <taxon>Metazoa</taxon>
        <taxon>Chordata</taxon>
        <taxon>Craniata</taxon>
        <taxon>Vertebrata</taxon>
        <taxon>Euteleostomi</taxon>
        <taxon>Archelosauria</taxon>
        <taxon>Archosauria</taxon>
        <taxon>Dinosauria</taxon>
        <taxon>Saurischia</taxon>
        <taxon>Theropoda</taxon>
        <taxon>Coelurosauria</taxon>
        <taxon>Aves</taxon>
        <taxon>Neognathae</taxon>
        <taxon>Galloanserae</taxon>
        <taxon>Galliformes</taxon>
        <taxon>Odontophoridae</taxon>
        <taxon>Callipepla</taxon>
    </lineage>
</organism>
<keyword evidence="3" id="KW-0238">DNA-binding</keyword>
<dbReference type="GO" id="GO:0005634">
    <property type="term" value="C:nucleus"/>
    <property type="evidence" value="ECO:0007669"/>
    <property type="project" value="UniProtKB-SubCell"/>
</dbReference>
<keyword evidence="8" id="KW-1185">Reference proteome</keyword>
<dbReference type="Gene3D" id="1.10.10.10">
    <property type="entry name" value="Winged helix-like DNA-binding domain superfamily/Winged helix DNA-binding domain"/>
    <property type="match status" value="1"/>
</dbReference>
<dbReference type="STRING" id="9009.A0A226M5J8"/>
<dbReference type="InterPro" id="IPR036390">
    <property type="entry name" value="WH_DNA-bd_sf"/>
</dbReference>
<feature type="region of interest" description="Disordered" evidence="5">
    <location>
        <begin position="1"/>
        <end position="75"/>
    </location>
</feature>
<name>A0A226M5J8_CALSU</name>
<evidence type="ECO:0000256" key="3">
    <source>
        <dbReference type="ARBA" id="ARBA00023125"/>
    </source>
</evidence>
<dbReference type="AlphaFoldDB" id="A0A226M5J8"/>
<sequence length="191" mass="21152">MDKSSSETPHISAETADSTVSASPAPHRRGKRAAHEAALGPEREENTSQGSQEESSAKRQRLNPPENGSWKAKGNQSFPSFLKKLREIVDSDRFQSIWWSDDGSTIVIEENLFRSEVLGRTGPLRVFKISNMRDFIQQLRLNKFFITEWDLPTSASRAQFPAAGAMPVSSEVRSPPSHRTRLGTGGIGDQS</sequence>
<evidence type="ECO:0000256" key="2">
    <source>
        <dbReference type="ARBA" id="ARBA00006403"/>
    </source>
</evidence>
<dbReference type="InterPro" id="IPR000232">
    <property type="entry name" value="HSF_DNA-bd"/>
</dbReference>
<comment type="caution">
    <text evidence="7">The sequence shown here is derived from an EMBL/GenBank/DDBJ whole genome shotgun (WGS) entry which is preliminary data.</text>
</comment>
<keyword evidence="4" id="KW-0539">Nucleus</keyword>
<dbReference type="GO" id="GO:0003700">
    <property type="term" value="F:DNA-binding transcription factor activity"/>
    <property type="evidence" value="ECO:0007669"/>
    <property type="project" value="InterPro"/>
</dbReference>
<feature type="domain" description="HSF-type DNA-binding" evidence="6">
    <location>
        <begin position="81"/>
        <end position="144"/>
    </location>
</feature>
<evidence type="ECO:0000256" key="5">
    <source>
        <dbReference type="SAM" id="MobiDB-lite"/>
    </source>
</evidence>
<dbReference type="Proteomes" id="UP000198323">
    <property type="component" value="Unassembled WGS sequence"/>
</dbReference>
<gene>
    <name evidence="7" type="ORF">ASZ78_011143</name>
</gene>
<dbReference type="OrthoDB" id="6418155at2759"/>
<dbReference type="InterPro" id="IPR036388">
    <property type="entry name" value="WH-like_DNA-bd_sf"/>
</dbReference>
<proteinExistence type="inferred from homology"/>
<evidence type="ECO:0000313" key="7">
    <source>
        <dbReference type="EMBL" id="OXB50775.1"/>
    </source>
</evidence>
<comment type="subcellular location">
    <subcellularLocation>
        <location evidence="1">Nucleus</location>
    </subcellularLocation>
</comment>
<dbReference type="SUPFAM" id="SSF46785">
    <property type="entry name" value="Winged helix' DNA-binding domain"/>
    <property type="match status" value="1"/>
</dbReference>
<dbReference type="GO" id="GO:0043565">
    <property type="term" value="F:sequence-specific DNA binding"/>
    <property type="evidence" value="ECO:0007669"/>
    <property type="project" value="InterPro"/>
</dbReference>
<accession>A0A226M5J8</accession>
<feature type="region of interest" description="Disordered" evidence="5">
    <location>
        <begin position="166"/>
        <end position="191"/>
    </location>
</feature>
<evidence type="ECO:0000256" key="1">
    <source>
        <dbReference type="ARBA" id="ARBA00004123"/>
    </source>
</evidence>
<protein>
    <recommendedName>
        <fullName evidence="6">HSF-type DNA-binding domain-containing protein</fullName>
    </recommendedName>
</protein>
<evidence type="ECO:0000256" key="4">
    <source>
        <dbReference type="ARBA" id="ARBA00023242"/>
    </source>
</evidence>
<dbReference type="EMBL" id="MCFN01034011">
    <property type="protein sequence ID" value="OXB50775.1"/>
    <property type="molecule type" value="Genomic_DNA"/>
</dbReference>
<comment type="similarity">
    <text evidence="2">Belongs to the HSF family.</text>
</comment>
<evidence type="ECO:0000259" key="6">
    <source>
        <dbReference type="Pfam" id="PF00447"/>
    </source>
</evidence>
<dbReference type="Pfam" id="PF00447">
    <property type="entry name" value="HSF_DNA-bind"/>
    <property type="match status" value="1"/>
</dbReference>